<dbReference type="InterPro" id="IPR001433">
    <property type="entry name" value="OxRdtase_FAD/NAD-bd"/>
</dbReference>
<dbReference type="PANTHER" id="PTHR19384:SF17">
    <property type="entry name" value="NADPH--CYTOCHROME P450 REDUCTASE"/>
    <property type="match status" value="1"/>
</dbReference>
<dbReference type="EMBL" id="FOAB01000004">
    <property type="protein sequence ID" value="SEL36595.1"/>
    <property type="molecule type" value="Genomic_DNA"/>
</dbReference>
<feature type="transmembrane region" description="Helical" evidence="3">
    <location>
        <begin position="130"/>
        <end position="151"/>
    </location>
</feature>
<keyword evidence="7" id="KW-1185">Reference proteome</keyword>
<dbReference type="SUPFAM" id="SSF52343">
    <property type="entry name" value="Ferredoxin reductase-like, C-terminal NADP-linked domain"/>
    <property type="match status" value="1"/>
</dbReference>
<dbReference type="InterPro" id="IPR029039">
    <property type="entry name" value="Flavoprotein-like_sf"/>
</dbReference>
<dbReference type="GO" id="GO:0005829">
    <property type="term" value="C:cytosol"/>
    <property type="evidence" value="ECO:0007669"/>
    <property type="project" value="TreeGrafter"/>
</dbReference>
<dbReference type="GO" id="GO:0003958">
    <property type="term" value="F:NADPH-hemoprotein reductase activity"/>
    <property type="evidence" value="ECO:0007669"/>
    <property type="project" value="UniProtKB-EC"/>
</dbReference>
<proteinExistence type="predicted"/>
<dbReference type="PROSITE" id="PS50902">
    <property type="entry name" value="FLAVODOXIN_LIKE"/>
    <property type="match status" value="1"/>
</dbReference>
<dbReference type="EC" id="1.6.2.4" evidence="2"/>
<reference evidence="6 7" key="1">
    <citation type="submission" date="2016-10" db="EMBL/GenBank/DDBJ databases">
        <authorList>
            <person name="de Groot N.N."/>
        </authorList>
    </citation>
    <scope>NUCLEOTIDE SEQUENCE [LARGE SCALE GENOMIC DNA]</scope>
    <source>
        <strain evidence="6 7">DSM 25232</strain>
    </source>
</reference>
<dbReference type="InterPro" id="IPR005625">
    <property type="entry name" value="PepSY-ass_TM"/>
</dbReference>
<dbReference type="Gene3D" id="2.40.30.10">
    <property type="entry name" value="Translation factors"/>
    <property type="match status" value="1"/>
</dbReference>
<dbReference type="Pfam" id="PF00175">
    <property type="entry name" value="NAD_binding_1"/>
    <property type="match status" value="1"/>
</dbReference>
<dbReference type="InterPro" id="IPR039261">
    <property type="entry name" value="FNR_nucleotide-bd"/>
</dbReference>
<evidence type="ECO:0000313" key="6">
    <source>
        <dbReference type="EMBL" id="SEL36595.1"/>
    </source>
</evidence>
<protein>
    <recommendedName>
        <fullName evidence="2">NADPH--hemoprotein reductase</fullName>
        <ecNumber evidence="2">1.6.2.4</ecNumber>
    </recommendedName>
</protein>
<sequence>MIISLWRYSHLLLAISSAIFLLIASVTGIILALEPMSDVIKPYAIDNIEDITISETITALQKEYDEIIEITVEENDFVIASVVTKEGNDERIYVNPRTGEKLGVPERKSGVFKFATNLHRSLFLKGIGRFFVGLISLLLIFIVITGILLIGKRQGGILKFFSKVNKEYVNQFYHVVIGRWFFVPIIIIAFTGVYLSLEKFALLPKYEVPHRISAQTEQKKETIASISFPIFKKITLTNVKSIEFPFSDDVEDYFTLELINKELIVHQFSGNILSEQQYPFVKLVSYYSLLLHTGKGNVFWSVVLLVTCVAILFFMYSGFYMTVQRRKGSNLIYNIEDKDASEYIILVGSENGSTYTFANYLRSALLSVGKTVFVAELNAYTTYQEAKHIIAITATYGDGEAPTNAKRFNRLFSTIEPVNRLQFSVVGLGSLAYPEFCKFAEDIDEMFRRHSKFISSLSLEKINNKSTDDFKNWIQKWGVSVGVSLDTKTVIEDENWKRDVFKIIDKTYINTDNTFLLRLKPRDTSIDFRSGDLLAIRPEENMVERLYSIARIDGDVILSVKKHDLGVCSTYLSKVGKGDIIKAAIKHNVNFYFPSNTKDAILIANGTGIAPFLGMMKNKNRSTRVTLFWGVRTKKSIDIYNDFINFSLMKEGTRHIAYSRENNIYVQDLIRNETDSVINVLNRGGVVMICGSNDMLKGVISVLEKAVKNQLNVSLNTFIENEQIKIDCY</sequence>
<evidence type="ECO:0000256" key="3">
    <source>
        <dbReference type="SAM" id="Phobius"/>
    </source>
</evidence>
<feature type="transmembrane region" description="Helical" evidence="3">
    <location>
        <begin position="12"/>
        <end position="33"/>
    </location>
</feature>
<keyword evidence="1" id="KW-0285">Flavoprotein</keyword>
<dbReference type="RefSeq" id="WP_091408312.1">
    <property type="nucleotide sequence ID" value="NZ_FOAB01000004.1"/>
</dbReference>
<name>A0A1H7PMW1_AQUAM</name>
<dbReference type="Pfam" id="PF03929">
    <property type="entry name" value="PepSY_TM"/>
    <property type="match status" value="1"/>
</dbReference>
<evidence type="ECO:0000256" key="2">
    <source>
        <dbReference type="ARBA" id="ARBA00023797"/>
    </source>
</evidence>
<feature type="domain" description="Flavodoxin-like" evidence="4">
    <location>
        <begin position="343"/>
        <end position="482"/>
    </location>
</feature>
<dbReference type="AlphaFoldDB" id="A0A1H7PMW1"/>
<dbReference type="SUPFAM" id="SSF63380">
    <property type="entry name" value="Riboflavin synthase domain-like"/>
    <property type="match status" value="1"/>
</dbReference>
<evidence type="ECO:0000256" key="1">
    <source>
        <dbReference type="ARBA" id="ARBA00022630"/>
    </source>
</evidence>
<dbReference type="Gene3D" id="3.40.50.80">
    <property type="entry name" value="Nucleotide-binding domain of ferredoxin-NADP reductase (FNR) module"/>
    <property type="match status" value="1"/>
</dbReference>
<organism evidence="6 7">
    <name type="scientific">Aquimarina amphilecti</name>
    <dbReference type="NCBI Taxonomy" id="1038014"/>
    <lineage>
        <taxon>Bacteria</taxon>
        <taxon>Pseudomonadati</taxon>
        <taxon>Bacteroidota</taxon>
        <taxon>Flavobacteriia</taxon>
        <taxon>Flavobacteriales</taxon>
        <taxon>Flavobacteriaceae</taxon>
        <taxon>Aquimarina</taxon>
    </lineage>
</organism>
<dbReference type="PRINTS" id="PR00369">
    <property type="entry name" value="FLAVODOXIN"/>
</dbReference>
<dbReference type="PANTHER" id="PTHR19384">
    <property type="entry name" value="NITRIC OXIDE SYNTHASE-RELATED"/>
    <property type="match status" value="1"/>
</dbReference>
<dbReference type="PRINTS" id="PR00371">
    <property type="entry name" value="FPNCR"/>
</dbReference>
<evidence type="ECO:0000313" key="7">
    <source>
        <dbReference type="Proteomes" id="UP000198521"/>
    </source>
</evidence>
<feature type="domain" description="FAD-binding FR-type" evidence="5">
    <location>
        <begin position="496"/>
        <end position="594"/>
    </location>
</feature>
<dbReference type="InterPro" id="IPR001709">
    <property type="entry name" value="Flavoprot_Pyr_Nucl_cyt_Rdtase"/>
</dbReference>
<dbReference type="Pfam" id="PF00258">
    <property type="entry name" value="Flavodoxin_1"/>
    <property type="match status" value="1"/>
</dbReference>
<gene>
    <name evidence="6" type="ORF">SAMN04487910_2248</name>
</gene>
<dbReference type="InterPro" id="IPR001094">
    <property type="entry name" value="Flavdoxin-like"/>
</dbReference>
<dbReference type="PROSITE" id="PS51384">
    <property type="entry name" value="FAD_FR"/>
    <property type="match status" value="1"/>
</dbReference>
<feature type="transmembrane region" description="Helical" evidence="3">
    <location>
        <begin position="298"/>
        <end position="319"/>
    </location>
</feature>
<dbReference type="InterPro" id="IPR017938">
    <property type="entry name" value="Riboflavin_synthase-like_b-brl"/>
</dbReference>
<keyword evidence="3" id="KW-1133">Transmembrane helix</keyword>
<dbReference type="GO" id="GO:0050660">
    <property type="term" value="F:flavin adenine dinucleotide binding"/>
    <property type="evidence" value="ECO:0007669"/>
    <property type="project" value="TreeGrafter"/>
</dbReference>
<dbReference type="STRING" id="1038014.SAMN04487910_2248"/>
<dbReference type="SUPFAM" id="SSF52218">
    <property type="entry name" value="Flavoproteins"/>
    <property type="match status" value="1"/>
</dbReference>
<dbReference type="GO" id="GO:0010181">
    <property type="term" value="F:FMN binding"/>
    <property type="evidence" value="ECO:0007669"/>
    <property type="project" value="InterPro"/>
</dbReference>
<dbReference type="InterPro" id="IPR017927">
    <property type="entry name" value="FAD-bd_FR_type"/>
</dbReference>
<dbReference type="OrthoDB" id="9789468at2"/>
<accession>A0A1H7PMW1</accession>
<dbReference type="Proteomes" id="UP000198521">
    <property type="component" value="Unassembled WGS sequence"/>
</dbReference>
<evidence type="ECO:0000259" key="4">
    <source>
        <dbReference type="PROSITE" id="PS50902"/>
    </source>
</evidence>
<dbReference type="Gene3D" id="3.40.50.360">
    <property type="match status" value="1"/>
</dbReference>
<keyword evidence="3" id="KW-0472">Membrane</keyword>
<dbReference type="InterPro" id="IPR008254">
    <property type="entry name" value="Flavodoxin/NO_synth"/>
</dbReference>
<feature type="transmembrane region" description="Helical" evidence="3">
    <location>
        <begin position="172"/>
        <end position="197"/>
    </location>
</feature>
<keyword evidence="3" id="KW-0812">Transmembrane</keyword>
<evidence type="ECO:0000259" key="5">
    <source>
        <dbReference type="PROSITE" id="PS51384"/>
    </source>
</evidence>